<feature type="compositionally biased region" description="Basic and acidic residues" evidence="1">
    <location>
        <begin position="121"/>
        <end position="140"/>
    </location>
</feature>
<reference evidence="4" key="1">
    <citation type="submission" date="2014-03" db="EMBL/GenBank/DDBJ databases">
        <title>The Genome Sequence of Puccinia striiformis f. sp. tritici PST-78.</title>
        <authorList>
            <consortium name="The Broad Institute Genome Sequencing Platform"/>
            <person name="Cuomo C."/>
            <person name="Hulbert S."/>
            <person name="Chen X."/>
            <person name="Walker B."/>
            <person name="Young S.K."/>
            <person name="Zeng Q."/>
            <person name="Gargeya S."/>
            <person name="Fitzgerald M."/>
            <person name="Haas B."/>
            <person name="Abouelleil A."/>
            <person name="Alvarado L."/>
            <person name="Arachchi H.M."/>
            <person name="Berlin A.M."/>
            <person name="Chapman S.B."/>
            <person name="Goldberg J."/>
            <person name="Griggs A."/>
            <person name="Gujja S."/>
            <person name="Hansen M."/>
            <person name="Howarth C."/>
            <person name="Imamovic A."/>
            <person name="Larimer J."/>
            <person name="McCowan C."/>
            <person name="Montmayeur A."/>
            <person name="Murphy C."/>
            <person name="Neiman D."/>
            <person name="Pearson M."/>
            <person name="Priest M."/>
            <person name="Roberts A."/>
            <person name="Saif S."/>
            <person name="Shea T."/>
            <person name="Sisk P."/>
            <person name="Sykes S."/>
            <person name="Wortman J."/>
            <person name="Nusbaum C."/>
            <person name="Birren B."/>
        </authorList>
    </citation>
    <scope>NUCLEOTIDE SEQUENCE [LARGE SCALE GENOMIC DNA]</scope>
    <source>
        <strain evidence="4">race PST-78</strain>
    </source>
</reference>
<feature type="chain" id="PRO_5005548950" evidence="2">
    <location>
        <begin position="23"/>
        <end position="556"/>
    </location>
</feature>
<sequence>MARSTRMMAILILATFSSLVVIDCDLPASLLTPEAIRDMEFQSDLDDFAIRHWDLPFSPSFLYHHHPEEHTHIHQHISHTNDFDSHTPTLENENRGSQDIDSPAVSQSHQLSWPLPTISSDEEKVLQEGEEKKISEEDSHPSTSYKKRKIVEQDLLVPHQPRAEVLAEEQKISEEESHSSTSKKSKIIEEDSLVPNQPLAEVLGDGEKSRWPATYTKVKAMGNPGVDLNPEFKFVEHEETTNTAQLTVYEAIRSLKRADGSNFMEAVLDTIKPGPNTVLQIPIRRILGFLDRLRSRGMDGLGILHISRAMIYEKPDSRPFPKREGALRRRQASVKRFKAHSCQTNFQAVYVQHVMAEFEEMISKIKAEFIDAMPPMGAVTHQSAEEIERRMRDVAQGILTGSQERGRLQMNYFHRLLRILPSYLFHVDIINTLLPDKEVSTQLQRDFQRRRAGLKFFQYIQDILTRYGQVLDKSRTEKGTFDLNNEHANLFDGLVNQNPFIWKNLEYWLSIERPLLLRQVSHPLSRVLNQSFRQLINEIFVSFMDQFSKSSLTLLQ</sequence>
<feature type="region of interest" description="Disordered" evidence="1">
    <location>
        <begin position="72"/>
        <end position="156"/>
    </location>
</feature>
<gene>
    <name evidence="3" type="ORF">PSTG_10730</name>
</gene>
<evidence type="ECO:0000256" key="2">
    <source>
        <dbReference type="SAM" id="SignalP"/>
    </source>
</evidence>
<organism evidence="3 4">
    <name type="scientific">Puccinia striiformis f. sp. tritici PST-78</name>
    <dbReference type="NCBI Taxonomy" id="1165861"/>
    <lineage>
        <taxon>Eukaryota</taxon>
        <taxon>Fungi</taxon>
        <taxon>Dikarya</taxon>
        <taxon>Basidiomycota</taxon>
        <taxon>Pucciniomycotina</taxon>
        <taxon>Pucciniomycetes</taxon>
        <taxon>Pucciniales</taxon>
        <taxon>Pucciniaceae</taxon>
        <taxon>Puccinia</taxon>
    </lineage>
</organism>
<evidence type="ECO:0000313" key="3">
    <source>
        <dbReference type="EMBL" id="KNE95930.1"/>
    </source>
</evidence>
<proteinExistence type="predicted"/>
<keyword evidence="2" id="KW-0732">Signal</keyword>
<dbReference type="EMBL" id="AJIL01000089">
    <property type="protein sequence ID" value="KNE95930.1"/>
    <property type="molecule type" value="Genomic_DNA"/>
</dbReference>
<feature type="signal peptide" evidence="2">
    <location>
        <begin position="1"/>
        <end position="22"/>
    </location>
</feature>
<accession>A0A0L0V9G6</accession>
<feature type="compositionally biased region" description="Polar residues" evidence="1">
    <location>
        <begin position="99"/>
        <end position="111"/>
    </location>
</feature>
<feature type="compositionally biased region" description="Basic and acidic residues" evidence="1">
    <location>
        <begin position="168"/>
        <end position="178"/>
    </location>
</feature>
<evidence type="ECO:0000313" key="4">
    <source>
        <dbReference type="Proteomes" id="UP000054564"/>
    </source>
</evidence>
<comment type="caution">
    <text evidence="3">The sequence shown here is derived from an EMBL/GenBank/DDBJ whole genome shotgun (WGS) entry which is preliminary data.</text>
</comment>
<protein>
    <submittedName>
        <fullName evidence="3">Uncharacterized protein</fullName>
    </submittedName>
</protein>
<evidence type="ECO:0000256" key="1">
    <source>
        <dbReference type="SAM" id="MobiDB-lite"/>
    </source>
</evidence>
<name>A0A0L0V9G6_9BASI</name>
<dbReference type="OrthoDB" id="10361484at2759"/>
<keyword evidence="4" id="KW-1185">Reference proteome</keyword>
<dbReference type="Proteomes" id="UP000054564">
    <property type="component" value="Unassembled WGS sequence"/>
</dbReference>
<feature type="region of interest" description="Disordered" evidence="1">
    <location>
        <begin position="167"/>
        <end position="186"/>
    </location>
</feature>
<dbReference type="AlphaFoldDB" id="A0A0L0V9G6"/>